<name>A0AA40B2R7_9PEZI</name>
<gene>
    <name evidence="2" type="ORF">B0T21DRAFT_337046</name>
</gene>
<feature type="non-terminal residue" evidence="2">
    <location>
        <position position="1"/>
    </location>
</feature>
<evidence type="ECO:0008006" key="4">
    <source>
        <dbReference type="Google" id="ProtNLM"/>
    </source>
</evidence>
<keyword evidence="3" id="KW-1185">Reference proteome</keyword>
<dbReference type="EMBL" id="JAUKTV010000010">
    <property type="protein sequence ID" value="KAK0726627.1"/>
    <property type="molecule type" value="Genomic_DNA"/>
</dbReference>
<feature type="signal peptide" evidence="1">
    <location>
        <begin position="1"/>
        <end position="16"/>
    </location>
</feature>
<dbReference type="Proteomes" id="UP001172159">
    <property type="component" value="Unassembled WGS sequence"/>
</dbReference>
<reference evidence="2" key="1">
    <citation type="submission" date="2023-06" db="EMBL/GenBank/DDBJ databases">
        <title>Genome-scale phylogeny and comparative genomics of the fungal order Sordariales.</title>
        <authorList>
            <consortium name="Lawrence Berkeley National Laboratory"/>
            <person name="Hensen N."/>
            <person name="Bonometti L."/>
            <person name="Westerberg I."/>
            <person name="Brannstrom I.O."/>
            <person name="Guillou S."/>
            <person name="Cros-Aarteil S."/>
            <person name="Calhoun S."/>
            <person name="Haridas S."/>
            <person name="Kuo A."/>
            <person name="Mondo S."/>
            <person name="Pangilinan J."/>
            <person name="Riley R."/>
            <person name="Labutti K."/>
            <person name="Andreopoulos B."/>
            <person name="Lipzen A."/>
            <person name="Chen C."/>
            <person name="Yanf M."/>
            <person name="Daum C."/>
            <person name="Ng V."/>
            <person name="Clum A."/>
            <person name="Steindorff A."/>
            <person name="Ohm R."/>
            <person name="Martin F."/>
            <person name="Silar P."/>
            <person name="Natvig D."/>
            <person name="Lalanne C."/>
            <person name="Gautier V."/>
            <person name="Ament-Velasquez S.L."/>
            <person name="Kruys A."/>
            <person name="Hutchinson M.I."/>
            <person name="Powell A.J."/>
            <person name="Barry K."/>
            <person name="Miller A.N."/>
            <person name="Grigoriev I.V."/>
            <person name="Debuchy R."/>
            <person name="Gladieux P."/>
            <person name="Thoren M.H."/>
            <person name="Johannesson H."/>
        </authorList>
    </citation>
    <scope>NUCLEOTIDE SEQUENCE</scope>
    <source>
        <strain evidence="2">CBS 540.89</strain>
    </source>
</reference>
<accession>A0AA40B2R7</accession>
<evidence type="ECO:0000313" key="3">
    <source>
        <dbReference type="Proteomes" id="UP001172159"/>
    </source>
</evidence>
<feature type="chain" id="PRO_5041256470" description="Secreted protein" evidence="1">
    <location>
        <begin position="17"/>
        <end position="105"/>
    </location>
</feature>
<proteinExistence type="predicted"/>
<evidence type="ECO:0000256" key="1">
    <source>
        <dbReference type="SAM" id="SignalP"/>
    </source>
</evidence>
<comment type="caution">
    <text evidence="2">The sequence shown here is derived from an EMBL/GenBank/DDBJ whole genome shotgun (WGS) entry which is preliminary data.</text>
</comment>
<sequence>TRFLIFFLGALPAATPCVKYVGPPEQPFSQTFLPALKTQHRNIARRSIFSRLALAFQPVSFSLAQSSPYSPLPKHSTCGDISTARRIYKSRCHSHPRVTSRYSSG</sequence>
<dbReference type="AlphaFoldDB" id="A0AA40B2R7"/>
<organism evidence="2 3">
    <name type="scientific">Apiosordaria backusii</name>
    <dbReference type="NCBI Taxonomy" id="314023"/>
    <lineage>
        <taxon>Eukaryota</taxon>
        <taxon>Fungi</taxon>
        <taxon>Dikarya</taxon>
        <taxon>Ascomycota</taxon>
        <taxon>Pezizomycotina</taxon>
        <taxon>Sordariomycetes</taxon>
        <taxon>Sordariomycetidae</taxon>
        <taxon>Sordariales</taxon>
        <taxon>Lasiosphaeriaceae</taxon>
        <taxon>Apiosordaria</taxon>
    </lineage>
</organism>
<keyword evidence="1" id="KW-0732">Signal</keyword>
<protein>
    <recommendedName>
        <fullName evidence="4">Secreted protein</fullName>
    </recommendedName>
</protein>
<evidence type="ECO:0000313" key="2">
    <source>
        <dbReference type="EMBL" id="KAK0726627.1"/>
    </source>
</evidence>